<gene>
    <name evidence="1" type="ORF">ACFFLH_16115</name>
</gene>
<reference evidence="1 2" key="1">
    <citation type="submission" date="2024-09" db="EMBL/GenBank/DDBJ databases">
        <authorList>
            <person name="Sun Q."/>
            <person name="Mori K."/>
        </authorList>
    </citation>
    <scope>NUCLEOTIDE SEQUENCE [LARGE SCALE GENOMIC DNA]</scope>
    <source>
        <strain evidence="1 2">ATCC 51285</strain>
    </source>
</reference>
<dbReference type="EMBL" id="JBHLZN010000007">
    <property type="protein sequence ID" value="MFB9887941.1"/>
    <property type="molecule type" value="Genomic_DNA"/>
</dbReference>
<dbReference type="Proteomes" id="UP001589628">
    <property type="component" value="Unassembled WGS sequence"/>
</dbReference>
<evidence type="ECO:0000313" key="1">
    <source>
        <dbReference type="EMBL" id="MFB9887941.1"/>
    </source>
</evidence>
<evidence type="ECO:0000313" key="2">
    <source>
        <dbReference type="Proteomes" id="UP001589628"/>
    </source>
</evidence>
<name>A0ABV5ZIF1_9GAMM</name>
<sequence length="288" mass="31951">MSNLPSIPYPFTMPFYYASLTNVGVFYLVPKERVLPYLQGSDLAPALFDGKAMVSFNFQLYSGQFASGVDTPPEQWASSGAAITQELELNIVAYPQQRAAEVEQIDYREYLQSGDQTKVYGNHRVWVPCDADVAIAAGKGLFGEPKFKTSFKVNLASPNPVRQSRECYQPEWVSTWGFRVDDPDNANQAIFTCIVDTCGLTPVPGNFSPITEYGSHEGKMIGCRWNILQAMPTYFLDPSTPQAVSLTLGTSNHPMRQDMEKLLANVAPVAVRTYNSQPAAIQSRAYYP</sequence>
<accession>A0ABV5ZIF1</accession>
<proteinExistence type="predicted"/>
<organism evidence="1 2">
    <name type="scientific">Balneatrix alpica</name>
    <dbReference type="NCBI Taxonomy" id="75684"/>
    <lineage>
        <taxon>Bacteria</taxon>
        <taxon>Pseudomonadati</taxon>
        <taxon>Pseudomonadota</taxon>
        <taxon>Gammaproteobacteria</taxon>
        <taxon>Oceanospirillales</taxon>
        <taxon>Balneatrichaceae</taxon>
        <taxon>Balneatrix</taxon>
    </lineage>
</organism>
<keyword evidence="2" id="KW-1185">Reference proteome</keyword>
<protein>
    <submittedName>
        <fullName evidence="1">Uncharacterized protein</fullName>
    </submittedName>
</protein>
<comment type="caution">
    <text evidence="1">The sequence shown here is derived from an EMBL/GenBank/DDBJ whole genome shotgun (WGS) entry which is preliminary data.</text>
</comment>
<dbReference type="RefSeq" id="WP_051527658.1">
    <property type="nucleotide sequence ID" value="NZ_JAUEST010000014.1"/>
</dbReference>